<evidence type="ECO:0008006" key="3">
    <source>
        <dbReference type="Google" id="ProtNLM"/>
    </source>
</evidence>
<protein>
    <recommendedName>
        <fullName evidence="3">WD40 repeat domain-containing protein</fullName>
    </recommendedName>
</protein>
<keyword evidence="2" id="KW-1185">Reference proteome</keyword>
<gene>
    <name evidence="1" type="ORF">EHQ58_05465</name>
</gene>
<organism evidence="1 2">
    <name type="scientific">Leptospira ognonensis</name>
    <dbReference type="NCBI Taxonomy" id="2484945"/>
    <lineage>
        <taxon>Bacteria</taxon>
        <taxon>Pseudomonadati</taxon>
        <taxon>Spirochaetota</taxon>
        <taxon>Spirochaetia</taxon>
        <taxon>Leptospirales</taxon>
        <taxon>Leptospiraceae</taxon>
        <taxon>Leptospira</taxon>
    </lineage>
</organism>
<proteinExistence type="predicted"/>
<reference evidence="1" key="1">
    <citation type="journal article" date="2019" name="PLoS Negl. Trop. Dis.">
        <title>Revisiting the worldwide diversity of Leptospira species in the environment.</title>
        <authorList>
            <person name="Vincent A.T."/>
            <person name="Schiettekatte O."/>
            <person name="Bourhy P."/>
            <person name="Veyrier F.J."/>
            <person name="Picardeau M."/>
        </authorList>
    </citation>
    <scope>NUCLEOTIDE SEQUENCE [LARGE SCALE GENOMIC DNA]</scope>
    <source>
        <strain evidence="1">201702476</strain>
    </source>
</reference>
<dbReference type="Proteomes" id="UP000297693">
    <property type="component" value="Unassembled WGS sequence"/>
</dbReference>
<evidence type="ECO:0000313" key="1">
    <source>
        <dbReference type="EMBL" id="TGL61321.1"/>
    </source>
</evidence>
<name>A0A4R9K6U4_9LEPT</name>
<dbReference type="AlphaFoldDB" id="A0A4R9K6U4"/>
<accession>A0A4R9K6U4</accession>
<sequence>MIWKETNLQQELSPSSSDTAIAVEVHYKEKQSWNPLNGTTDKKDYTTKLNLIRGNASLRTWEIPSWVLADSVFYHPESGLLVLLHGKNDEYGTLAQRLSVYPDKEASFSYPASPENLVIFQASPSPNGKQIALITALSDQNWEFSEFELRLLDPKTKAVVSLPISFWTALPLYGMKWAKDGSALYLRTPDRILVVKDGKLGEANSFPECFHPSTSYGKGAFEASFVESQNPWKLKIGAKIPEPKTINSLDKIQNCL</sequence>
<dbReference type="EMBL" id="RQGD01000020">
    <property type="protein sequence ID" value="TGL61321.1"/>
    <property type="molecule type" value="Genomic_DNA"/>
</dbReference>
<evidence type="ECO:0000313" key="2">
    <source>
        <dbReference type="Proteomes" id="UP000297693"/>
    </source>
</evidence>
<comment type="caution">
    <text evidence="1">The sequence shown here is derived from an EMBL/GenBank/DDBJ whole genome shotgun (WGS) entry which is preliminary data.</text>
</comment>
<dbReference type="OrthoDB" id="332740at2"/>